<dbReference type="InterPro" id="IPR000639">
    <property type="entry name" value="Epox_hydrolase-like"/>
</dbReference>
<dbReference type="GO" id="GO:0016787">
    <property type="term" value="F:hydrolase activity"/>
    <property type="evidence" value="ECO:0007669"/>
    <property type="project" value="UniProtKB-KW"/>
</dbReference>
<accession>A0ABW7YK06</accession>
<protein>
    <submittedName>
        <fullName evidence="4">Alpha/beta fold hydrolase</fullName>
    </submittedName>
</protein>
<evidence type="ECO:0000256" key="2">
    <source>
        <dbReference type="SAM" id="MobiDB-lite"/>
    </source>
</evidence>
<name>A0ABW7YK06_STRCE</name>
<feature type="region of interest" description="Disordered" evidence="2">
    <location>
        <begin position="1"/>
        <end position="27"/>
    </location>
</feature>
<gene>
    <name evidence="4" type="ORF">ACIA8P_47830</name>
</gene>
<evidence type="ECO:0000256" key="1">
    <source>
        <dbReference type="ARBA" id="ARBA00022801"/>
    </source>
</evidence>
<keyword evidence="5" id="KW-1185">Reference proteome</keyword>
<organism evidence="4 5">
    <name type="scientific">Streptomyces cellulosae</name>
    <dbReference type="NCBI Taxonomy" id="1968"/>
    <lineage>
        <taxon>Bacteria</taxon>
        <taxon>Bacillati</taxon>
        <taxon>Actinomycetota</taxon>
        <taxon>Actinomycetes</taxon>
        <taxon>Kitasatosporales</taxon>
        <taxon>Streptomycetaceae</taxon>
        <taxon>Streptomyces</taxon>
    </lineage>
</organism>
<dbReference type="EMBL" id="JBITDC010000042">
    <property type="protein sequence ID" value="MFI5682157.1"/>
    <property type="molecule type" value="Genomic_DNA"/>
</dbReference>
<dbReference type="PRINTS" id="PR00412">
    <property type="entry name" value="EPOXHYDRLASE"/>
</dbReference>
<proteinExistence type="predicted"/>
<dbReference type="Gene3D" id="3.40.50.1820">
    <property type="entry name" value="alpha/beta hydrolase"/>
    <property type="match status" value="1"/>
</dbReference>
<feature type="domain" description="AB hydrolase-1" evidence="3">
    <location>
        <begin position="46"/>
        <end position="299"/>
    </location>
</feature>
<evidence type="ECO:0000259" key="3">
    <source>
        <dbReference type="Pfam" id="PF00561"/>
    </source>
</evidence>
<dbReference type="InterPro" id="IPR029058">
    <property type="entry name" value="AB_hydrolase_fold"/>
</dbReference>
<evidence type="ECO:0000313" key="5">
    <source>
        <dbReference type="Proteomes" id="UP001612415"/>
    </source>
</evidence>
<dbReference type="PANTHER" id="PTHR43329">
    <property type="entry name" value="EPOXIDE HYDROLASE"/>
    <property type="match status" value="1"/>
</dbReference>
<dbReference type="InterPro" id="IPR000073">
    <property type="entry name" value="AB_hydrolase_1"/>
</dbReference>
<comment type="caution">
    <text evidence="4">The sequence shown here is derived from an EMBL/GenBank/DDBJ whole genome shotgun (WGS) entry which is preliminary data.</text>
</comment>
<dbReference type="Proteomes" id="UP001612415">
    <property type="component" value="Unassembled WGS sequence"/>
</dbReference>
<dbReference type="RefSeq" id="WP_355950631.1">
    <property type="nucleotide sequence ID" value="NZ_JBITDC010000042.1"/>
</dbReference>
<dbReference type="Pfam" id="PF00561">
    <property type="entry name" value="Abhydrolase_1"/>
    <property type="match status" value="1"/>
</dbReference>
<sequence length="312" mass="33737">MTQVAQRPSSGEDSPARGSQASDRVRHRTVQAGGLEVPILEAGSGPLVVFLHGFPDHAASWAGILDRVAQEGYWAVAPAQRGYWPGGAAPDGSYRIASTGQDVLALIEALGREQADLVGHDFGAAAAYAATSLDPRRVRKLVTMAGPHGRQTMNALVTDGDQQRRSWYMFFFQSALAEAAVEHDDFAFIDRLWREWSPGYELPDTERAALKETLGAPGVLTEILGYYRQLFTPPPADEAAQALEAQAFGAITVPSLYLHGADDNCFSVEMSDGMDDLFTNGFERIVIPGAGHFPHLEQPKTVADHIMGFLNG</sequence>
<keyword evidence="1 4" id="KW-0378">Hydrolase</keyword>
<dbReference type="SUPFAM" id="SSF53474">
    <property type="entry name" value="alpha/beta-Hydrolases"/>
    <property type="match status" value="1"/>
</dbReference>
<evidence type="ECO:0000313" key="4">
    <source>
        <dbReference type="EMBL" id="MFI5682157.1"/>
    </source>
</evidence>
<feature type="compositionally biased region" description="Polar residues" evidence="2">
    <location>
        <begin position="1"/>
        <end position="22"/>
    </location>
</feature>
<reference evidence="4 5" key="1">
    <citation type="submission" date="2024-10" db="EMBL/GenBank/DDBJ databases">
        <title>The Natural Products Discovery Center: Release of the First 8490 Sequenced Strains for Exploring Actinobacteria Biosynthetic Diversity.</title>
        <authorList>
            <person name="Kalkreuter E."/>
            <person name="Kautsar S.A."/>
            <person name="Yang D."/>
            <person name="Bader C.D."/>
            <person name="Teijaro C.N."/>
            <person name="Fluegel L."/>
            <person name="Davis C.M."/>
            <person name="Simpson J.R."/>
            <person name="Lauterbach L."/>
            <person name="Steele A.D."/>
            <person name="Gui C."/>
            <person name="Meng S."/>
            <person name="Li G."/>
            <person name="Viehrig K."/>
            <person name="Ye F."/>
            <person name="Su P."/>
            <person name="Kiefer A.F."/>
            <person name="Nichols A."/>
            <person name="Cepeda A.J."/>
            <person name="Yan W."/>
            <person name="Fan B."/>
            <person name="Jiang Y."/>
            <person name="Adhikari A."/>
            <person name="Zheng C.-J."/>
            <person name="Schuster L."/>
            <person name="Cowan T.M."/>
            <person name="Smanski M.J."/>
            <person name="Chevrette M.G."/>
            <person name="De Carvalho L.P.S."/>
            <person name="Shen B."/>
        </authorList>
    </citation>
    <scope>NUCLEOTIDE SEQUENCE [LARGE SCALE GENOMIC DNA]</scope>
    <source>
        <strain evidence="4 5">NPDC051599</strain>
    </source>
</reference>